<sequence>MDQMNPIRPVILALVIFLSAFTPLVDADSPHLYLEWTVSYSQRAPLGVDKKVIVINGQFPGPLLNATTNDVVNVNIHNNLTDPFLMTWNGVQLRRNSWQDGVQETNCPILPGQNWTYSFQLKDQIGSFFYFPSLLLQKAAGGYGAIRVNNRDVIPIPFARPRKEFDILIGDWYNADHRDMRALLDAGSSLPFPDGILINGLGPNQATFNFEPGVTYRLRISNVGLKTSLNFRIQDHLMLLVETEGSYTVQQYYSSLDVHVGQSYSVLVTAKSQNNGISYYMVASSRFTPFELFGVGIFRYPDSEGDPYGPLPSGPLPYDYIFSQDQARSMRWDLAVGAARPNPQGSFHYGSIKISRTLFLENGLMYDTGNKLRYTINGISFIHPDTPLKLADYFQLSNEIVHIISPDSESPFVTFPALGTSVIDANHRDFVHIVFHNPLPYLQSWHIDGYNFFVVGMDQGPWDESKMATYNMVDAICRSTVQVYPFSWTAILIKLDNQGMWNFRSQNAENWYLGQELYMRVKGVGEDDPSTIPERDEAPIPNNVIKCGRAANL</sequence>
<evidence type="ECO:0000313" key="2">
    <source>
        <dbReference type="Proteomes" id="UP001164539"/>
    </source>
</evidence>
<comment type="caution">
    <text evidence="1">The sequence shown here is derived from an EMBL/GenBank/DDBJ whole genome shotgun (WGS) entry which is preliminary data.</text>
</comment>
<dbReference type="EMBL" id="CM051407">
    <property type="protein sequence ID" value="KAJ4702133.1"/>
    <property type="molecule type" value="Genomic_DNA"/>
</dbReference>
<proteinExistence type="predicted"/>
<dbReference type="Proteomes" id="UP001164539">
    <property type="component" value="Chromosome 14"/>
</dbReference>
<accession>A0ACC1WT41</accession>
<reference evidence="1 2" key="1">
    <citation type="journal article" date="2023" name="Science">
        <title>Complex scaffold remodeling in plant triterpene biosynthesis.</title>
        <authorList>
            <person name="De La Pena R."/>
            <person name="Hodgson H."/>
            <person name="Liu J.C."/>
            <person name="Stephenson M.J."/>
            <person name="Martin A.C."/>
            <person name="Owen C."/>
            <person name="Harkess A."/>
            <person name="Leebens-Mack J."/>
            <person name="Jimenez L.E."/>
            <person name="Osbourn A."/>
            <person name="Sattely E.S."/>
        </authorList>
    </citation>
    <scope>NUCLEOTIDE SEQUENCE [LARGE SCALE GENOMIC DNA]</scope>
    <source>
        <strain evidence="2">cv. JPN11</strain>
        <tissue evidence="1">Leaf</tissue>
    </source>
</reference>
<protein>
    <submittedName>
        <fullName evidence="1">L-ascorbate oxidase</fullName>
    </submittedName>
</protein>
<evidence type="ECO:0000313" key="1">
    <source>
        <dbReference type="EMBL" id="KAJ4702133.1"/>
    </source>
</evidence>
<name>A0ACC1WT41_MELAZ</name>
<organism evidence="1 2">
    <name type="scientific">Melia azedarach</name>
    <name type="common">Chinaberry tree</name>
    <dbReference type="NCBI Taxonomy" id="155640"/>
    <lineage>
        <taxon>Eukaryota</taxon>
        <taxon>Viridiplantae</taxon>
        <taxon>Streptophyta</taxon>
        <taxon>Embryophyta</taxon>
        <taxon>Tracheophyta</taxon>
        <taxon>Spermatophyta</taxon>
        <taxon>Magnoliopsida</taxon>
        <taxon>eudicotyledons</taxon>
        <taxon>Gunneridae</taxon>
        <taxon>Pentapetalae</taxon>
        <taxon>rosids</taxon>
        <taxon>malvids</taxon>
        <taxon>Sapindales</taxon>
        <taxon>Meliaceae</taxon>
        <taxon>Melia</taxon>
    </lineage>
</organism>
<keyword evidence="2" id="KW-1185">Reference proteome</keyword>
<gene>
    <name evidence="1" type="ORF">OWV82_025257</name>
</gene>